<comment type="cofactor">
    <cofactor evidence="9">
        <name>Mg(2+)</name>
        <dbReference type="ChEBI" id="CHEBI:18420"/>
    </cofactor>
</comment>
<keyword evidence="13" id="KW-1185">Reference proteome</keyword>
<keyword evidence="2 9" id="KW-1003">Cell membrane</keyword>
<evidence type="ECO:0000259" key="11">
    <source>
        <dbReference type="Pfam" id="PF07238"/>
    </source>
</evidence>
<evidence type="ECO:0000313" key="12">
    <source>
        <dbReference type="EMBL" id="GGA60172.1"/>
    </source>
</evidence>
<evidence type="ECO:0000256" key="3">
    <source>
        <dbReference type="ARBA" id="ARBA00022519"/>
    </source>
</evidence>
<evidence type="ECO:0000256" key="1">
    <source>
        <dbReference type="ARBA" id="ARBA00004127"/>
    </source>
</evidence>
<feature type="transmembrane region" description="Helical" evidence="9">
    <location>
        <begin position="434"/>
        <end position="453"/>
    </location>
</feature>
<name>A0A916RMZ0_9BACT</name>
<keyword evidence="7 9" id="KW-1133">Transmembrane helix</keyword>
<keyword evidence="5 9" id="KW-0808">Transferase</keyword>
<feature type="region of interest" description="Disordered" evidence="10">
    <location>
        <begin position="851"/>
        <end position="873"/>
    </location>
</feature>
<comment type="function">
    <text evidence="9">Catalytic subunit of cellulose synthase. It polymerizes uridine 5'-diphosphate glucose to cellulose.</text>
</comment>
<dbReference type="PANTHER" id="PTHR43867">
    <property type="entry name" value="CELLULOSE SYNTHASE CATALYTIC SUBUNIT A [UDP-FORMING]"/>
    <property type="match status" value="1"/>
</dbReference>
<reference evidence="12" key="2">
    <citation type="submission" date="2020-09" db="EMBL/GenBank/DDBJ databases">
        <authorList>
            <person name="Sun Q."/>
            <person name="Zhou Y."/>
        </authorList>
    </citation>
    <scope>NUCLEOTIDE SEQUENCE</scope>
    <source>
        <strain evidence="12">CGMCC 1.15447</strain>
    </source>
</reference>
<dbReference type="GO" id="GO:0005886">
    <property type="term" value="C:plasma membrane"/>
    <property type="evidence" value="ECO:0007669"/>
    <property type="project" value="UniProtKB-SubCell"/>
</dbReference>
<reference evidence="12" key="1">
    <citation type="journal article" date="2014" name="Int. J. Syst. Evol. Microbiol.">
        <title>Complete genome sequence of Corynebacterium casei LMG S-19264T (=DSM 44701T), isolated from a smear-ripened cheese.</title>
        <authorList>
            <consortium name="US DOE Joint Genome Institute (JGI-PGF)"/>
            <person name="Walter F."/>
            <person name="Albersmeier A."/>
            <person name="Kalinowski J."/>
            <person name="Ruckert C."/>
        </authorList>
    </citation>
    <scope>NUCLEOTIDE SEQUENCE</scope>
    <source>
        <strain evidence="12">CGMCC 1.15447</strain>
    </source>
</reference>
<keyword evidence="8 9" id="KW-0472">Membrane</keyword>
<dbReference type="Pfam" id="PF03170">
    <property type="entry name" value="BcsB"/>
    <property type="match status" value="1"/>
</dbReference>
<evidence type="ECO:0000256" key="2">
    <source>
        <dbReference type="ARBA" id="ARBA00022475"/>
    </source>
</evidence>
<accession>A0A916RMZ0</accession>
<dbReference type="InterPro" id="IPR050321">
    <property type="entry name" value="Glycosyltr_2/OpgH_subfam"/>
</dbReference>
<gene>
    <name evidence="12" type="ORF">GCM10011507_09670</name>
</gene>
<dbReference type="InterPro" id="IPR009875">
    <property type="entry name" value="PilZ_domain"/>
</dbReference>
<dbReference type="GO" id="GO:0030244">
    <property type="term" value="P:cellulose biosynthetic process"/>
    <property type="evidence" value="ECO:0007669"/>
    <property type="project" value="UniProtKB-KW"/>
</dbReference>
<evidence type="ECO:0000256" key="10">
    <source>
        <dbReference type="SAM" id="MobiDB-lite"/>
    </source>
</evidence>
<comment type="subcellular location">
    <subcellularLocation>
        <location evidence="9">Cell inner membrane</location>
    </subcellularLocation>
    <subcellularLocation>
        <location evidence="1">Endomembrane system</location>
        <topology evidence="1">Multi-pass membrane protein</topology>
    </subcellularLocation>
</comment>
<dbReference type="InterPro" id="IPR018513">
    <property type="entry name" value="Cell_synthase_bac"/>
</dbReference>
<evidence type="ECO:0000256" key="7">
    <source>
        <dbReference type="ARBA" id="ARBA00022989"/>
    </source>
</evidence>
<keyword evidence="9" id="KW-0973">c-di-GMP</keyword>
<evidence type="ECO:0000256" key="9">
    <source>
        <dbReference type="RuleBase" id="RU365020"/>
    </source>
</evidence>
<feature type="transmembrane region" description="Helical" evidence="9">
    <location>
        <begin position="517"/>
        <end position="536"/>
    </location>
</feature>
<sequence>MTDLPQWRKFESSEGLSYKALRALCVAVCGFLLCFTATLLLTWPQQIVLGLLTVLVVVWLDRSSDSKIITLTLMMASIFSTCRYGFWRLERTTRYFRDPGSNWSGLDTFFICLLLAAETYAAAVLFLGYFQTLWPLGRAPEPMPEDTATWPAIDLLIPTYNEPLSLVRHTAFAAMNIDWPVGKLNVYILDDGRREEFRKFAEELGIGYITRDDNLYAKAGNINHALKQIDAPFVAVFDCDHVPTRSFMQMTMGLFLRDERLGMVQTPHHFYSPDPFERNLHQFRAVPNEGELFYGVVQDGNDFWNAAFFCGSCAVIRRTALDEAGGMAVETVTEDAHTSLRMQMHGWNTAYVNIPQAAGLATEQLRGHVRQRIRWARGMVQVLRTDNPLFAPGLTTAQRLCYFNAMTHFLYALPRLIFLTAPLIYLMLGHVNIPGYWAAILAYALPHLVLANLTNSRIQGRHRYSFWNEIYETVLAPYILLPTLLALISPKLGKFNVTAKGGVVERRFFDVRIAQPFLLLFGLNFAGVLCAIPRIWHVPSSGHNWALSVLASMYDGQHVGTIVMNLLWACFNLVILGVAIAVAWEERQRRQSVRVTMHLPAEVKLASGSPVHGVTANVSSGGVMVRMERGFKAKVGGHIKVGLPVLSGTAEFPAVVAGVDGNILRAKFGTLSVQEEEALTLVLYSRADAWLGWGEAHLADRPLKSLRHIFKLSTRGIAQTLRGMVGGSKTGAAAGLVLLALAATGTLRGQMSAAAPESAAAQALQGTFDRTATLTDLGVQNTIVLHGEDAHRTVRFSLPLTEHVTTAVLKLHYHFSPGLVPTISHLNVSLNGVLVTTLTVAPPPAVTSQTVNVPLGNAPSGNDAADASRAERSPALDATVTLPAELLARDNDLNFEFVGHYKAECEDTANSTLWSHVDTSSSIEFTGALEPLHDDLRLLPIPFYDAAVDYHPSVPIVFLSQPSEKALEAAGVVASWFGMLADSRPVQFPVSVGKIPQGNVIVLSENTAALPPTLQVHGGASAVIAMRDNPSDLYSKALVITGRDADELLMAARALSLQRDMLQGDQVAIKSLAMPAPRRPDDAPRWLDTEKITPIGEFTQPGDLESDGSTPVTAYLRLPPDLYYGTIQNLGLHLRYRYNGVPLADGSTMQVSVNGGFVNAVPLPHSDKVATGPEVLVPVPVSDMRPSSNTLRIKFAWRVAEDAKCRDAAASDLQGAVLKDSYLDLRGIPHWAVLPDLEIFANAGYPFTRKADLSDTAVVMPDVPGPEEMELYLALMGHFGAQTGYPVLNVGVTNAEGMAPGGKDYLVIGTVGDQDAIARLNPSLPVMVDGSGLHIQDTQGFFSQFQHAWWKVRSSDRVQSGELETSGGLPDALIEATQWPARSGRSVVLVVMRDRENASGLISAFLRNSQSSDISQTVSVLHGGQFNSYRIGNVMYGVGSLSIWVRTHIFFANYPWAMAALIALCCILLAVVARGVLRRRAYLRLDKKKD</sequence>
<feature type="transmembrane region" description="Helical" evidence="9">
    <location>
        <begin position="21"/>
        <end position="40"/>
    </location>
</feature>
<dbReference type="Pfam" id="PF07238">
    <property type="entry name" value="PilZ"/>
    <property type="match status" value="1"/>
</dbReference>
<dbReference type="Gene3D" id="2.40.10.220">
    <property type="entry name" value="predicted glycosyltransferase like domains"/>
    <property type="match status" value="1"/>
</dbReference>
<dbReference type="SUPFAM" id="SSF53448">
    <property type="entry name" value="Nucleotide-diphospho-sugar transferases"/>
    <property type="match status" value="1"/>
</dbReference>
<keyword evidence="6 9" id="KW-0812">Transmembrane</keyword>
<dbReference type="NCBIfam" id="TIGR03030">
    <property type="entry name" value="CelA"/>
    <property type="match status" value="1"/>
</dbReference>
<dbReference type="Gene3D" id="2.60.120.260">
    <property type="entry name" value="Galactose-binding domain-like"/>
    <property type="match status" value="2"/>
</dbReference>
<dbReference type="Proteomes" id="UP000648801">
    <property type="component" value="Unassembled WGS sequence"/>
</dbReference>
<proteinExistence type="predicted"/>
<dbReference type="GO" id="GO:0006011">
    <property type="term" value="P:UDP-alpha-D-glucose metabolic process"/>
    <property type="evidence" value="ECO:0007669"/>
    <property type="project" value="InterPro"/>
</dbReference>
<dbReference type="GO" id="GO:0016760">
    <property type="term" value="F:cellulose synthase (UDP-forming) activity"/>
    <property type="evidence" value="ECO:0007669"/>
    <property type="project" value="UniProtKB-EC"/>
</dbReference>
<dbReference type="GO" id="GO:0012505">
    <property type="term" value="C:endomembrane system"/>
    <property type="evidence" value="ECO:0007669"/>
    <property type="project" value="UniProtKB-SubCell"/>
</dbReference>
<dbReference type="Gene3D" id="3.90.550.10">
    <property type="entry name" value="Spore Coat Polysaccharide Biosynthesis Protein SpsA, Chain A"/>
    <property type="match status" value="1"/>
</dbReference>
<feature type="transmembrane region" description="Helical" evidence="9">
    <location>
        <begin position="1457"/>
        <end position="1477"/>
    </location>
</feature>
<dbReference type="EMBL" id="BMJB01000001">
    <property type="protein sequence ID" value="GGA60172.1"/>
    <property type="molecule type" value="Genomic_DNA"/>
</dbReference>
<feature type="transmembrane region" description="Helical" evidence="9">
    <location>
        <begin position="68"/>
        <end position="86"/>
    </location>
</feature>
<organism evidence="12 13">
    <name type="scientific">Edaphobacter acidisoli</name>
    <dbReference type="NCBI Taxonomy" id="2040573"/>
    <lineage>
        <taxon>Bacteria</taxon>
        <taxon>Pseudomonadati</taxon>
        <taxon>Acidobacteriota</taxon>
        <taxon>Terriglobia</taxon>
        <taxon>Terriglobales</taxon>
        <taxon>Acidobacteriaceae</taxon>
        <taxon>Edaphobacter</taxon>
    </lineage>
</organism>
<evidence type="ECO:0000256" key="8">
    <source>
        <dbReference type="ARBA" id="ARBA00023136"/>
    </source>
</evidence>
<feature type="domain" description="PilZ" evidence="11">
    <location>
        <begin position="588"/>
        <end position="680"/>
    </location>
</feature>
<feature type="transmembrane region" description="Helical" evidence="9">
    <location>
        <begin position="106"/>
        <end position="130"/>
    </location>
</feature>
<evidence type="ECO:0000256" key="5">
    <source>
        <dbReference type="ARBA" id="ARBA00022679"/>
    </source>
</evidence>
<dbReference type="InterPro" id="IPR029044">
    <property type="entry name" value="Nucleotide-diphossugar_trans"/>
</dbReference>
<dbReference type="InterPro" id="IPR003919">
    <property type="entry name" value="Cell_synth_A"/>
</dbReference>
<dbReference type="Pfam" id="PF13641">
    <property type="entry name" value="Glyco_tranf_2_3"/>
    <property type="match status" value="1"/>
</dbReference>
<keyword evidence="3 9" id="KW-0997">Cell inner membrane</keyword>
<dbReference type="EC" id="2.4.1.12" evidence="9"/>
<comment type="pathway">
    <text evidence="9">Glycan metabolism; bacterial cellulose biosynthesis.</text>
</comment>
<feature type="transmembrane region" description="Helical" evidence="9">
    <location>
        <begin position="562"/>
        <end position="584"/>
    </location>
</feature>
<dbReference type="GO" id="GO:0035438">
    <property type="term" value="F:cyclic-di-GMP binding"/>
    <property type="evidence" value="ECO:0007669"/>
    <property type="project" value="InterPro"/>
</dbReference>
<evidence type="ECO:0000256" key="6">
    <source>
        <dbReference type="ARBA" id="ARBA00022692"/>
    </source>
</evidence>
<comment type="caution">
    <text evidence="12">The sequence shown here is derived from an EMBL/GenBank/DDBJ whole genome shotgun (WGS) entry which is preliminary data.</text>
</comment>
<dbReference type="PRINTS" id="PR01439">
    <property type="entry name" value="CELLSNTHASEA"/>
</dbReference>
<feature type="transmembrane region" description="Helical" evidence="9">
    <location>
        <begin position="409"/>
        <end position="428"/>
    </location>
</feature>
<keyword evidence="4 9" id="KW-0328">Glycosyltransferase</keyword>
<dbReference type="PANTHER" id="PTHR43867:SF2">
    <property type="entry name" value="CELLULOSE SYNTHASE CATALYTIC SUBUNIT A [UDP-FORMING]"/>
    <property type="match status" value="1"/>
</dbReference>
<evidence type="ECO:0000256" key="4">
    <source>
        <dbReference type="ARBA" id="ARBA00022676"/>
    </source>
</evidence>
<protein>
    <recommendedName>
        <fullName evidence="9">Cellulose synthase catalytic subunit [UDP-forming]</fullName>
        <ecNumber evidence="9">2.4.1.12</ecNumber>
    </recommendedName>
</protein>
<dbReference type="SUPFAM" id="SSF141371">
    <property type="entry name" value="PilZ domain-like"/>
    <property type="match status" value="1"/>
</dbReference>
<dbReference type="RefSeq" id="WP_188758140.1">
    <property type="nucleotide sequence ID" value="NZ_BMJB01000001.1"/>
</dbReference>
<evidence type="ECO:0000313" key="13">
    <source>
        <dbReference type="Proteomes" id="UP000648801"/>
    </source>
</evidence>
<dbReference type="CDD" id="cd06421">
    <property type="entry name" value="CESA_CelA_like"/>
    <property type="match status" value="1"/>
</dbReference>
<keyword evidence="9" id="KW-0135">Cellulose biosynthesis</keyword>
<comment type="catalytic activity">
    <reaction evidence="9">
        <text>[(1-&gt;4)-beta-D-glucosyl](n) + UDP-alpha-D-glucose = [(1-&gt;4)-beta-D-glucosyl](n+1) + UDP + H(+)</text>
        <dbReference type="Rhea" id="RHEA:19929"/>
        <dbReference type="Rhea" id="RHEA-COMP:10033"/>
        <dbReference type="Rhea" id="RHEA-COMP:10034"/>
        <dbReference type="ChEBI" id="CHEBI:15378"/>
        <dbReference type="ChEBI" id="CHEBI:18246"/>
        <dbReference type="ChEBI" id="CHEBI:58223"/>
        <dbReference type="ChEBI" id="CHEBI:58885"/>
        <dbReference type="EC" id="2.4.1.12"/>
    </reaction>
</comment>